<dbReference type="Proteomes" id="UP000184432">
    <property type="component" value="Unassembled WGS sequence"/>
</dbReference>
<evidence type="ECO:0000313" key="4">
    <source>
        <dbReference type="EMBL" id="SHJ45093.1"/>
    </source>
</evidence>
<dbReference type="GO" id="GO:0043565">
    <property type="term" value="F:sequence-specific DNA binding"/>
    <property type="evidence" value="ECO:0007669"/>
    <property type="project" value="TreeGrafter"/>
</dbReference>
<dbReference type="EMBL" id="FQYP01000009">
    <property type="protein sequence ID" value="SHJ45093.1"/>
    <property type="molecule type" value="Genomic_DNA"/>
</dbReference>
<dbReference type="InterPro" id="IPR029063">
    <property type="entry name" value="SAM-dependent_MTases_sf"/>
</dbReference>
<dbReference type="GO" id="GO:0009007">
    <property type="term" value="F:site-specific DNA-methyltransferase (adenine-specific) activity"/>
    <property type="evidence" value="ECO:0007669"/>
    <property type="project" value="UniProtKB-EC"/>
</dbReference>
<keyword evidence="3" id="KW-0949">S-adenosyl-L-methionine</keyword>
<dbReference type="SUPFAM" id="SSF53335">
    <property type="entry name" value="S-adenosyl-L-methionine-dependent methyltransferases"/>
    <property type="match status" value="1"/>
</dbReference>
<protein>
    <submittedName>
        <fullName evidence="4">DNA adenine methylase</fullName>
    </submittedName>
</protein>
<dbReference type="STRING" id="570521.SAMN04488508_10923"/>
<dbReference type="Pfam" id="PF02086">
    <property type="entry name" value="MethyltransfD12"/>
    <property type="match status" value="1"/>
</dbReference>
<sequence>MSGNKSKLIAFNYFGGKFSHCDQIYPYFPNQFNHFVDLFAGSFAMSLNYRKNVIKTANEINGEVTNFFTVLRDHTDELIVRLLHTPCSLEEYNNAWYNHPTDNIENARRYFVRVRQSFFGLGAQRKNKGWHMAKSQLNAAGGETVSRWNNAIPKLYEVAEVLRSEFQILNLDYKEAIVKTDTKNTFFYYDPPYPKECRASFNDYRFEFTDDNHRELAEAAHNTKGYGMISGYDCKLMNDLYGDWNRIKLPKKKNNIRSGEVQEVIWFNYPLKMTEKAQLNLFEEIKEI</sequence>
<keyword evidence="1 4" id="KW-0489">Methyltransferase</keyword>
<dbReference type="AlphaFoldDB" id="A0A1M6JEE3"/>
<gene>
    <name evidence="4" type="ORF">SAMN04488508_10923</name>
</gene>
<dbReference type="PANTHER" id="PTHR30481">
    <property type="entry name" value="DNA ADENINE METHYLASE"/>
    <property type="match status" value="1"/>
</dbReference>
<dbReference type="InterPro" id="IPR012263">
    <property type="entry name" value="M_m6A_EcoRV"/>
</dbReference>
<dbReference type="PIRSF" id="PIRSF000398">
    <property type="entry name" value="M_m6A_EcoRV"/>
    <property type="match status" value="1"/>
</dbReference>
<reference evidence="5" key="1">
    <citation type="submission" date="2016-11" db="EMBL/GenBank/DDBJ databases">
        <authorList>
            <person name="Varghese N."/>
            <person name="Submissions S."/>
        </authorList>
    </citation>
    <scope>NUCLEOTIDE SEQUENCE [LARGE SCALE GENOMIC DNA]</scope>
    <source>
        <strain evidence="5">DSM 22623</strain>
    </source>
</reference>
<dbReference type="OrthoDB" id="9805629at2"/>
<dbReference type="GO" id="GO:0009307">
    <property type="term" value="P:DNA restriction-modification system"/>
    <property type="evidence" value="ECO:0007669"/>
    <property type="project" value="InterPro"/>
</dbReference>
<dbReference type="GO" id="GO:1904047">
    <property type="term" value="F:S-adenosyl-L-methionine binding"/>
    <property type="evidence" value="ECO:0007669"/>
    <property type="project" value="TreeGrafter"/>
</dbReference>
<proteinExistence type="predicted"/>
<dbReference type="RefSeq" id="WP_073319658.1">
    <property type="nucleotide sequence ID" value="NZ_FQYP01000009.1"/>
</dbReference>
<organism evidence="4 5">
    <name type="scientific">Aquimarina spongiae</name>
    <dbReference type="NCBI Taxonomy" id="570521"/>
    <lineage>
        <taxon>Bacteria</taxon>
        <taxon>Pseudomonadati</taxon>
        <taxon>Bacteroidota</taxon>
        <taxon>Flavobacteriia</taxon>
        <taxon>Flavobacteriales</taxon>
        <taxon>Flavobacteriaceae</taxon>
        <taxon>Aquimarina</taxon>
    </lineage>
</organism>
<keyword evidence="5" id="KW-1185">Reference proteome</keyword>
<accession>A0A1M6JEE3</accession>
<evidence type="ECO:0000256" key="1">
    <source>
        <dbReference type="ARBA" id="ARBA00022603"/>
    </source>
</evidence>
<dbReference type="GO" id="GO:0006298">
    <property type="term" value="P:mismatch repair"/>
    <property type="evidence" value="ECO:0007669"/>
    <property type="project" value="TreeGrafter"/>
</dbReference>
<dbReference type="InterPro" id="IPR012327">
    <property type="entry name" value="MeTrfase_D12"/>
</dbReference>
<dbReference type="PRINTS" id="PR00505">
    <property type="entry name" value="D12N6MTFRASE"/>
</dbReference>
<evidence type="ECO:0000256" key="2">
    <source>
        <dbReference type="ARBA" id="ARBA00022679"/>
    </source>
</evidence>
<name>A0A1M6JEE3_9FLAO</name>
<evidence type="ECO:0000256" key="3">
    <source>
        <dbReference type="ARBA" id="ARBA00022691"/>
    </source>
</evidence>
<dbReference type="Gene3D" id="3.40.50.150">
    <property type="entry name" value="Vaccinia Virus protein VP39"/>
    <property type="match status" value="2"/>
</dbReference>
<dbReference type="GO" id="GO:0032259">
    <property type="term" value="P:methylation"/>
    <property type="evidence" value="ECO:0007669"/>
    <property type="project" value="UniProtKB-KW"/>
</dbReference>
<dbReference type="PANTHER" id="PTHR30481:SF4">
    <property type="entry name" value="SITE-SPECIFIC DNA-METHYLTRANSFERASE (ADENINE-SPECIFIC)"/>
    <property type="match status" value="1"/>
</dbReference>
<keyword evidence="2" id="KW-0808">Transferase</keyword>
<evidence type="ECO:0000313" key="5">
    <source>
        <dbReference type="Proteomes" id="UP000184432"/>
    </source>
</evidence>